<dbReference type="AlphaFoldDB" id="F4S731"/>
<dbReference type="Proteomes" id="UP000001072">
    <property type="component" value="Unassembled WGS sequence"/>
</dbReference>
<dbReference type="RefSeq" id="XP_007417166.1">
    <property type="nucleotide sequence ID" value="XM_007417104.1"/>
</dbReference>
<dbReference type="EMBL" id="GL883157">
    <property type="protein sequence ID" value="EGF99581.1"/>
    <property type="molecule type" value="Genomic_DNA"/>
</dbReference>
<dbReference type="KEGG" id="mlr:MELLADRAFT_94261"/>
<dbReference type="VEuPathDB" id="FungiDB:MELLADRAFT_94261"/>
<dbReference type="HOGENOM" id="CLU_1971041_0_0_1"/>
<organism evidence="2">
    <name type="scientific">Melampsora larici-populina (strain 98AG31 / pathotype 3-4-7)</name>
    <name type="common">Poplar leaf rust fungus</name>
    <dbReference type="NCBI Taxonomy" id="747676"/>
    <lineage>
        <taxon>Eukaryota</taxon>
        <taxon>Fungi</taxon>
        <taxon>Dikarya</taxon>
        <taxon>Basidiomycota</taxon>
        <taxon>Pucciniomycotina</taxon>
        <taxon>Pucciniomycetes</taxon>
        <taxon>Pucciniales</taxon>
        <taxon>Melampsoraceae</taxon>
        <taxon>Melampsora</taxon>
    </lineage>
</organism>
<proteinExistence type="predicted"/>
<dbReference type="InterPro" id="IPR036514">
    <property type="entry name" value="SGNH_hydro_sf"/>
</dbReference>
<evidence type="ECO:0000313" key="1">
    <source>
        <dbReference type="EMBL" id="EGF99581.1"/>
    </source>
</evidence>
<dbReference type="InParanoid" id="F4S731"/>
<dbReference type="Gene3D" id="3.40.50.1110">
    <property type="entry name" value="SGNH hydrolase"/>
    <property type="match status" value="1"/>
</dbReference>
<reference evidence="2" key="1">
    <citation type="journal article" date="2011" name="Proc. Natl. Acad. Sci. U.S.A.">
        <title>Obligate biotrophy features unraveled by the genomic analysis of rust fungi.</title>
        <authorList>
            <person name="Duplessis S."/>
            <person name="Cuomo C.A."/>
            <person name="Lin Y.-C."/>
            <person name="Aerts A."/>
            <person name="Tisserant E."/>
            <person name="Veneault-Fourrey C."/>
            <person name="Joly D.L."/>
            <person name="Hacquard S."/>
            <person name="Amselem J."/>
            <person name="Cantarel B.L."/>
            <person name="Chiu R."/>
            <person name="Coutinho P.M."/>
            <person name="Feau N."/>
            <person name="Field M."/>
            <person name="Frey P."/>
            <person name="Gelhaye E."/>
            <person name="Goldberg J."/>
            <person name="Grabherr M.G."/>
            <person name="Kodira C.D."/>
            <person name="Kohler A."/>
            <person name="Kuees U."/>
            <person name="Lindquist E.A."/>
            <person name="Lucas S.M."/>
            <person name="Mago R."/>
            <person name="Mauceli E."/>
            <person name="Morin E."/>
            <person name="Murat C."/>
            <person name="Pangilinan J.L."/>
            <person name="Park R."/>
            <person name="Pearson M."/>
            <person name="Quesneville H."/>
            <person name="Rouhier N."/>
            <person name="Sakthikumar S."/>
            <person name="Salamov A.A."/>
            <person name="Schmutz J."/>
            <person name="Selles B."/>
            <person name="Shapiro H."/>
            <person name="Tanguay P."/>
            <person name="Tuskan G.A."/>
            <person name="Henrissat B."/>
            <person name="Van de Peer Y."/>
            <person name="Rouze P."/>
            <person name="Ellis J.G."/>
            <person name="Dodds P.N."/>
            <person name="Schein J.E."/>
            <person name="Zhong S."/>
            <person name="Hamelin R.C."/>
            <person name="Grigoriev I.V."/>
            <person name="Szabo L.J."/>
            <person name="Martin F."/>
        </authorList>
    </citation>
    <scope>NUCLEOTIDE SEQUENCE [LARGE SCALE GENOMIC DNA]</scope>
    <source>
        <strain evidence="2">98AG31 / pathotype 3-4-7</strain>
    </source>
</reference>
<evidence type="ECO:0000313" key="2">
    <source>
        <dbReference type="Proteomes" id="UP000001072"/>
    </source>
</evidence>
<sequence>MAMISYGINDWASASRRGVQTLSSSAVELLHQTERLLQAGIRNVVVLSPPMISGPLTQFNDIIWTGLKSLRTQNPSIQFAYVDFTTLYSAITANPQSFGYQSTDSCLQSATSTAGACSNPDVYLVND</sequence>
<keyword evidence="2" id="KW-1185">Reference proteome</keyword>
<gene>
    <name evidence="1" type="ORF">MELLADRAFT_94261</name>
</gene>
<dbReference type="OrthoDB" id="1600564at2759"/>
<name>F4S731_MELLP</name>
<accession>F4S731</accession>
<protein>
    <recommendedName>
        <fullName evidence="3">SGNH hydrolase-type esterase domain-containing protein</fullName>
    </recommendedName>
</protein>
<evidence type="ECO:0008006" key="3">
    <source>
        <dbReference type="Google" id="ProtNLM"/>
    </source>
</evidence>
<dbReference type="GeneID" id="18936833"/>